<dbReference type="EMBL" id="LSMT01000066">
    <property type="protein sequence ID" value="PFX29367.1"/>
    <property type="molecule type" value="Genomic_DNA"/>
</dbReference>
<comment type="caution">
    <text evidence="8">The sequence shown here is derived from an EMBL/GenBank/DDBJ whole genome shotgun (WGS) entry which is preliminary data.</text>
</comment>
<feature type="repeat" description="WD" evidence="6">
    <location>
        <begin position="116"/>
        <end position="151"/>
    </location>
</feature>
<feature type="repeat" description="WD" evidence="6">
    <location>
        <begin position="340"/>
        <end position="375"/>
    </location>
</feature>
<dbReference type="PANTHER" id="PTHR22852">
    <property type="entry name" value="LETHAL 2 DENTICLELESS PROTEIN RETINOIC ACID-REGULATED NUCLEAR MATRIX-ASSOCIATED PROTEIN"/>
    <property type="match status" value="1"/>
</dbReference>
<keyword evidence="2 6" id="KW-0853">WD repeat</keyword>
<evidence type="ECO:0000256" key="3">
    <source>
        <dbReference type="ARBA" id="ARBA00022737"/>
    </source>
</evidence>
<dbReference type="PROSITE" id="PS00678">
    <property type="entry name" value="WD_REPEATS_1"/>
    <property type="match status" value="2"/>
</dbReference>
<feature type="region of interest" description="Disordered" evidence="7">
    <location>
        <begin position="484"/>
        <end position="528"/>
    </location>
</feature>
<feature type="compositionally biased region" description="Low complexity" evidence="7">
    <location>
        <begin position="407"/>
        <end position="419"/>
    </location>
</feature>
<feature type="compositionally biased region" description="Basic and acidic residues" evidence="7">
    <location>
        <begin position="591"/>
        <end position="603"/>
    </location>
</feature>
<feature type="repeat" description="WD" evidence="6">
    <location>
        <begin position="74"/>
        <end position="115"/>
    </location>
</feature>
<dbReference type="PROSITE" id="PS50294">
    <property type="entry name" value="WD_REPEATS_REGION"/>
    <property type="match status" value="4"/>
</dbReference>
<evidence type="ECO:0000256" key="1">
    <source>
        <dbReference type="ARBA" id="ARBA00004906"/>
    </source>
</evidence>
<evidence type="ECO:0000256" key="7">
    <source>
        <dbReference type="SAM" id="MobiDB-lite"/>
    </source>
</evidence>
<keyword evidence="3" id="KW-0677">Repeat</keyword>
<dbReference type="OrthoDB" id="2096344at2759"/>
<feature type="region of interest" description="Disordered" evidence="7">
    <location>
        <begin position="170"/>
        <end position="197"/>
    </location>
</feature>
<dbReference type="Proteomes" id="UP000225706">
    <property type="component" value="Unassembled WGS sequence"/>
</dbReference>
<dbReference type="Pfam" id="PF00400">
    <property type="entry name" value="WD40"/>
    <property type="match status" value="5"/>
</dbReference>
<name>A0A2B4SLI3_STYPI</name>
<evidence type="ECO:0000256" key="4">
    <source>
        <dbReference type="ARBA" id="ARBA00022786"/>
    </source>
</evidence>
<feature type="region of interest" description="Disordered" evidence="7">
    <location>
        <begin position="563"/>
        <end position="663"/>
    </location>
</feature>
<evidence type="ECO:0000256" key="2">
    <source>
        <dbReference type="ARBA" id="ARBA00022574"/>
    </source>
</evidence>
<comment type="similarity">
    <text evidence="5">Belongs to the WD repeat cdt2 family.</text>
</comment>
<dbReference type="InterPro" id="IPR001680">
    <property type="entry name" value="WD40_rpt"/>
</dbReference>
<dbReference type="SUPFAM" id="SSF50978">
    <property type="entry name" value="WD40 repeat-like"/>
    <property type="match status" value="1"/>
</dbReference>
<keyword evidence="4" id="KW-0833">Ubl conjugation pathway</keyword>
<dbReference type="InterPro" id="IPR019775">
    <property type="entry name" value="WD40_repeat_CS"/>
</dbReference>
<dbReference type="SMART" id="SM00320">
    <property type="entry name" value="WD40"/>
    <property type="match status" value="6"/>
</dbReference>
<feature type="compositionally biased region" description="Polar residues" evidence="7">
    <location>
        <begin position="640"/>
        <end position="659"/>
    </location>
</feature>
<dbReference type="STRING" id="50429.A0A2B4SLI3"/>
<evidence type="ECO:0000313" key="8">
    <source>
        <dbReference type="EMBL" id="PFX29367.1"/>
    </source>
</evidence>
<feature type="compositionally biased region" description="Polar residues" evidence="7">
    <location>
        <begin position="501"/>
        <end position="528"/>
    </location>
</feature>
<dbReference type="CDD" id="cd00200">
    <property type="entry name" value="WD40"/>
    <property type="match status" value="1"/>
</dbReference>
<dbReference type="InterPro" id="IPR015943">
    <property type="entry name" value="WD40/YVTN_repeat-like_dom_sf"/>
</dbReference>
<organism evidence="8 9">
    <name type="scientific">Stylophora pistillata</name>
    <name type="common">Smooth cauliflower coral</name>
    <dbReference type="NCBI Taxonomy" id="50429"/>
    <lineage>
        <taxon>Eukaryota</taxon>
        <taxon>Metazoa</taxon>
        <taxon>Cnidaria</taxon>
        <taxon>Anthozoa</taxon>
        <taxon>Hexacorallia</taxon>
        <taxon>Scleractinia</taxon>
        <taxon>Astrocoeniina</taxon>
        <taxon>Pocilloporidae</taxon>
        <taxon>Stylophora</taxon>
    </lineage>
</organism>
<keyword evidence="9" id="KW-1185">Reference proteome</keyword>
<feature type="region of interest" description="Disordered" evidence="7">
    <location>
        <begin position="730"/>
        <end position="764"/>
    </location>
</feature>
<feature type="compositionally biased region" description="Polar residues" evidence="7">
    <location>
        <begin position="456"/>
        <end position="472"/>
    </location>
</feature>
<dbReference type="InterPro" id="IPR036322">
    <property type="entry name" value="WD40_repeat_dom_sf"/>
</dbReference>
<feature type="compositionally biased region" description="Polar residues" evidence="7">
    <location>
        <begin position="563"/>
        <end position="590"/>
    </location>
</feature>
<dbReference type="GO" id="GO:0005634">
    <property type="term" value="C:nucleus"/>
    <property type="evidence" value="ECO:0007669"/>
    <property type="project" value="TreeGrafter"/>
</dbReference>
<feature type="repeat" description="WD" evidence="6">
    <location>
        <begin position="195"/>
        <end position="229"/>
    </location>
</feature>
<dbReference type="PRINTS" id="PR00320">
    <property type="entry name" value="GPROTEINBRPT"/>
</dbReference>
<dbReference type="InterPro" id="IPR020472">
    <property type="entry name" value="WD40_PAC1"/>
</dbReference>
<gene>
    <name evidence="8" type="primary">dtl</name>
    <name evidence="8" type="ORF">AWC38_SpisGene5814</name>
</gene>
<dbReference type="InterPro" id="IPR051865">
    <property type="entry name" value="WD-repeat_CDT2_adapter"/>
</dbReference>
<dbReference type="Gene3D" id="2.130.10.10">
    <property type="entry name" value="YVTN repeat-like/Quinoprotein amine dehydrogenase"/>
    <property type="match status" value="2"/>
</dbReference>
<feature type="compositionally biased region" description="Polar residues" evidence="7">
    <location>
        <begin position="604"/>
        <end position="614"/>
    </location>
</feature>
<dbReference type="PANTHER" id="PTHR22852:SF0">
    <property type="entry name" value="DENTICLELESS PROTEIN HOMOLOG"/>
    <property type="match status" value="1"/>
</dbReference>
<dbReference type="PROSITE" id="PS50082">
    <property type="entry name" value="WD_REPEATS_2"/>
    <property type="match status" value="4"/>
</dbReference>
<dbReference type="GO" id="GO:0043161">
    <property type="term" value="P:proteasome-mediated ubiquitin-dependent protein catabolic process"/>
    <property type="evidence" value="ECO:0007669"/>
    <property type="project" value="TreeGrafter"/>
</dbReference>
<evidence type="ECO:0000313" key="9">
    <source>
        <dbReference type="Proteomes" id="UP000225706"/>
    </source>
</evidence>
<evidence type="ECO:0000256" key="5">
    <source>
        <dbReference type="ARBA" id="ARBA00038344"/>
    </source>
</evidence>
<reference evidence="9" key="1">
    <citation type="journal article" date="2017" name="bioRxiv">
        <title>Comparative analysis of the genomes of Stylophora pistillata and Acropora digitifera provides evidence for extensive differences between species of corals.</title>
        <authorList>
            <person name="Voolstra C.R."/>
            <person name="Li Y."/>
            <person name="Liew Y.J."/>
            <person name="Baumgarten S."/>
            <person name="Zoccola D."/>
            <person name="Flot J.-F."/>
            <person name="Tambutte S."/>
            <person name="Allemand D."/>
            <person name="Aranda M."/>
        </authorList>
    </citation>
    <scope>NUCLEOTIDE SEQUENCE [LARGE SCALE GENOMIC DNA]</scope>
</reference>
<comment type="pathway">
    <text evidence="1">Protein modification; protein ubiquitination.</text>
</comment>
<feature type="region of interest" description="Disordered" evidence="7">
    <location>
        <begin position="407"/>
        <end position="472"/>
    </location>
</feature>
<accession>A0A2B4SLI3</accession>
<proteinExistence type="inferred from homology"/>
<evidence type="ECO:0000256" key="6">
    <source>
        <dbReference type="PROSITE-ProRule" id="PRU00221"/>
    </source>
</evidence>
<dbReference type="GO" id="GO:0030674">
    <property type="term" value="F:protein-macromolecule adaptor activity"/>
    <property type="evidence" value="ECO:0007669"/>
    <property type="project" value="TreeGrafter"/>
</dbReference>
<protein>
    <submittedName>
        <fullName evidence="8">Denticleless protein-like</fullName>
    </submittedName>
</protein>
<dbReference type="AlphaFoldDB" id="A0A2B4SLI3"/>
<sequence>MTLLASIFQRQLAPSSLKRGEYENDELVIDVPPFACRFSHAGRGGHMLGIADEEGWVQILDSRRKSPKSLIKEWNAHENAVFDIAWMHWEEFMVTASGDQTVRLWDVNRDDCLAVFKGHTCSVKSVDFREDDIFVFASGARDGNVMVWDMRCNRRSGHFCQPVNIISNAHAEKLPGTPQPQKKKSRRSASSRPVTNSGQQSVTAVLFQGGEKLISAGAMDGSIKIWDLRKTYTNLKADPVPFHTFPYPGQGVRRKHGFSSLVLDSNHSCLFASCTDDNIYMYSCTALGQEPVCTFSGHLNSTFYVKAALSPDDLYLLSGSSNNEAFIWKVSDPTAPPTLLRGHFGEVTSVAWCPSDQGKVITCSDDNSFRIWRMDCRAHNSDKHDVIGESCRGTGIGSHFLINEISSPSSSYRTPSHSPNNSPDSKRLLWTPPPKVITNPRLNQISSPVGKVSPTPKLQNPLNTTSPKTQILPMQTLPPKLSASLQNLTRGPSPQVVPIKVSNSQIGPSSAFQPSPCSSPKSPTVSKFHSPTQLLTSWLKSNSRKRSHSYSCDQINHQIKSVTAQKGSDLTQKAADSSQDVTQPNKTSKTNRQEYKTKDETENAHFSGQRNASVSPLRKRLCISDPLSSNAGHNGKRILKQSSSSPGKENKTINNSSPGVATFAKLEPDNKCHQKSEAAAKHKINAKAHSENWLMQWSSHHKEKYGEKSNRLPEEGGENTTENIDIITMASDGESPANGLQPQGEDKSKPGKSILTYFRPVSHS</sequence>